<dbReference type="SMART" id="SM00028">
    <property type="entry name" value="TPR"/>
    <property type="match status" value="7"/>
</dbReference>
<evidence type="ECO:0000313" key="4">
    <source>
        <dbReference type="Proteomes" id="UP000009022"/>
    </source>
</evidence>
<evidence type="ECO:0000256" key="1">
    <source>
        <dbReference type="PROSITE-ProRule" id="PRU00339"/>
    </source>
</evidence>
<dbReference type="InterPro" id="IPR011990">
    <property type="entry name" value="TPR-like_helical_dom_sf"/>
</dbReference>
<dbReference type="PANTHER" id="PTHR23082:SF0">
    <property type="entry name" value="GENERAL TRANSCRIPTION FACTOR 3C POLYPEPTIDE 3"/>
    <property type="match status" value="1"/>
</dbReference>
<keyword evidence="4" id="KW-1185">Reference proteome</keyword>
<feature type="compositionally biased region" description="Acidic residues" evidence="2">
    <location>
        <begin position="44"/>
        <end position="77"/>
    </location>
</feature>
<dbReference type="PANTHER" id="PTHR23082">
    <property type="entry name" value="TRANSCRIPTION INITIATION FACTOR IIIC TFIIIC , POLYPEPTIDE 3-RELATED"/>
    <property type="match status" value="1"/>
</dbReference>
<reference evidence="3 4" key="1">
    <citation type="journal article" date="2008" name="Nature">
        <title>The Trichoplax genome and the nature of placozoans.</title>
        <authorList>
            <person name="Srivastava M."/>
            <person name="Begovic E."/>
            <person name="Chapman J."/>
            <person name="Putnam N.H."/>
            <person name="Hellsten U."/>
            <person name="Kawashima T."/>
            <person name="Kuo A."/>
            <person name="Mitros T."/>
            <person name="Salamov A."/>
            <person name="Carpenter M.L."/>
            <person name="Signorovitch A.Y."/>
            <person name="Moreno M.A."/>
            <person name="Kamm K."/>
            <person name="Grimwood J."/>
            <person name="Schmutz J."/>
            <person name="Shapiro H."/>
            <person name="Grigoriev I.V."/>
            <person name="Buss L.W."/>
            <person name="Schierwater B."/>
            <person name="Dellaporta S.L."/>
            <person name="Rokhsar D.S."/>
        </authorList>
    </citation>
    <scope>NUCLEOTIDE SEQUENCE [LARGE SCALE GENOMIC DNA]</scope>
    <source>
        <strain evidence="3 4">Grell-BS-1999</strain>
    </source>
</reference>
<evidence type="ECO:0000256" key="2">
    <source>
        <dbReference type="SAM" id="MobiDB-lite"/>
    </source>
</evidence>
<dbReference type="InParanoid" id="B3S2F1"/>
<dbReference type="Gene3D" id="1.25.40.10">
    <property type="entry name" value="Tetratricopeptide repeat domain"/>
    <property type="match status" value="3"/>
</dbReference>
<dbReference type="HOGENOM" id="CLU_002391_1_1_1"/>
<dbReference type="GeneID" id="6755529"/>
<feature type="repeat" description="TPR" evidence="1">
    <location>
        <begin position="858"/>
        <end position="891"/>
    </location>
</feature>
<dbReference type="GO" id="GO:0000127">
    <property type="term" value="C:transcription factor TFIIIC complex"/>
    <property type="evidence" value="ECO:0000318"/>
    <property type="project" value="GO_Central"/>
</dbReference>
<keyword evidence="1" id="KW-0802">TPR repeat</keyword>
<feature type="compositionally biased region" description="Acidic residues" evidence="2">
    <location>
        <begin position="84"/>
        <end position="94"/>
    </location>
</feature>
<dbReference type="PROSITE" id="PS50005">
    <property type="entry name" value="TPR"/>
    <property type="match status" value="2"/>
</dbReference>
<feature type="repeat" description="TPR" evidence="1">
    <location>
        <begin position="540"/>
        <end position="573"/>
    </location>
</feature>
<dbReference type="OMA" id="SSPNMKF"/>
<dbReference type="KEGG" id="tad:TRIADDRAFT_58003"/>
<dbReference type="GO" id="GO:0006383">
    <property type="term" value="P:transcription by RNA polymerase III"/>
    <property type="evidence" value="ECO:0000318"/>
    <property type="project" value="GO_Central"/>
</dbReference>
<dbReference type="Proteomes" id="UP000009022">
    <property type="component" value="Unassembled WGS sequence"/>
</dbReference>
<dbReference type="InterPro" id="IPR039340">
    <property type="entry name" value="Tfc4/TFIIIC-102/Sfc4"/>
</dbReference>
<dbReference type="RefSeq" id="XP_002113997.1">
    <property type="nucleotide sequence ID" value="XM_002113961.1"/>
</dbReference>
<gene>
    <name evidence="3" type="ORF">TRIADDRAFT_58003</name>
</gene>
<dbReference type="eggNOG" id="KOG2076">
    <property type="taxonomic scope" value="Eukaryota"/>
</dbReference>
<accession>B3S2F1</accession>
<protein>
    <recommendedName>
        <fullName evidence="5">General transcription factor 3C polypeptide 3</fullName>
    </recommendedName>
</protein>
<dbReference type="FunCoup" id="B3S2F1">
    <property type="interactions" value="2666"/>
</dbReference>
<dbReference type="FunFam" id="1.25.40.10:FF:001447">
    <property type="entry name" value="general transcription factor 3C polypeptide 3"/>
    <property type="match status" value="1"/>
</dbReference>
<evidence type="ECO:0000313" key="3">
    <source>
        <dbReference type="EMBL" id="EDV23087.1"/>
    </source>
</evidence>
<name>B3S2F1_TRIAD</name>
<dbReference type="Pfam" id="PF13432">
    <property type="entry name" value="TPR_16"/>
    <property type="match status" value="1"/>
</dbReference>
<dbReference type="EMBL" id="DS985247">
    <property type="protein sequence ID" value="EDV23087.1"/>
    <property type="molecule type" value="Genomic_DNA"/>
</dbReference>
<dbReference type="FunFam" id="1.25.40.10:FF:002939">
    <property type="entry name" value="Predicted protein"/>
    <property type="match status" value="1"/>
</dbReference>
<feature type="region of interest" description="Disordered" evidence="2">
    <location>
        <begin position="36"/>
        <end position="94"/>
    </location>
</feature>
<dbReference type="SUPFAM" id="SSF48452">
    <property type="entry name" value="TPR-like"/>
    <property type="match status" value="2"/>
</dbReference>
<proteinExistence type="predicted"/>
<dbReference type="AlphaFoldDB" id="B3S2F1"/>
<organism evidence="3 4">
    <name type="scientific">Trichoplax adhaerens</name>
    <name type="common">Trichoplax reptans</name>
    <dbReference type="NCBI Taxonomy" id="10228"/>
    <lineage>
        <taxon>Eukaryota</taxon>
        <taxon>Metazoa</taxon>
        <taxon>Placozoa</taxon>
        <taxon>Uniplacotomia</taxon>
        <taxon>Trichoplacea</taxon>
        <taxon>Trichoplacidae</taxon>
        <taxon>Trichoplax</taxon>
    </lineage>
</organism>
<sequence>MNDQDIGDINSVLRYLSGQISFNEWSQSGALPLLLDGHIPPTESDTEALTEDEGASSDNIDEADDISNASEDTDEEPLLPMAISEDDEDNYDETDDEEINFDNIGDVGNLQDQNLHRNIEPQLGSMGHAGNEIPNSEGMESIQNLKVGKGNQNQATSSKIYQNKFLISFFEPYRKRNRVPDYLTGLMGEANLCLARGNLTEAEKMCKEIIRQAPHASDPYETLAMIYEENGDEEKVVQLQLIAAYLNRRDASQWVHLAQMSLEQDNKKQALWCYNMAVKADHGNIQILNERARLCIQMDNIKGAAETFEMILRILKTHQGMDYFDYSKQIAKLHHSKKRTEKSIEVLERAFRIHPEASHPEAINMLAELYVVKKEYKSALELICCNCGFESPFTLLLRDSQEINRPDADNYNSSIKEPQGDRGLSILGEAVRIAIGIDEYSGSNSEIITPNTSDNSRLVSQWKIPNSLPIDLRIKAAVCLLYLDQSQFAEKILQPLYLESIEEVGDLYLDIADAYYETGNYISAMHLYETLVGTEQYNAPAVWLSLGKCQIALNQLENAVESYSRVVGMAPEHSGPRSTLASLYQQLGQPQMALQVLTERSTGDENFHKQSDSAEIKLDLSLLVQKCNLLSSQNNLDEFAECGLSVMAFYLRESFGQLNKMEEINSHRTEIASRIANIVGDEAIMTNDEWWALFLKVCLALDKTHRYADLLHIDLSMLCASASYLNSEYDTAYLYIKPICIENSNSMAIWYLFNNIVLKLRDIRHIRFCNRLFAKNSSSIPLCILNGHNSVVSGSYKFALADYVFAFCQMPDQPLLALCIANTYLHMATQRTTANKNYCILQGIAFLYLYKNQRGSCQEAYYNVGRAYHQLGLFHLAVHYYRKALLTPISRKNFIEKNQSDVLKKYDLSREAAYNLSLIYRNSGSEDLARHILYTYCSI</sequence>
<dbReference type="CTD" id="6755529"/>
<dbReference type="OrthoDB" id="151490at2759"/>
<dbReference type="InterPro" id="IPR019734">
    <property type="entry name" value="TPR_rpt"/>
</dbReference>
<evidence type="ECO:0008006" key="5">
    <source>
        <dbReference type="Google" id="ProtNLM"/>
    </source>
</evidence>
<dbReference type="PhylomeDB" id="B3S2F1"/>
<dbReference type="STRING" id="10228.B3S2F1"/>
<dbReference type="FunFam" id="1.25.40.10:FF:001637">
    <property type="entry name" value="General transcription factor 3C polypeptide 3"/>
    <property type="match status" value="1"/>
</dbReference>
<dbReference type="Pfam" id="PF13181">
    <property type="entry name" value="TPR_8"/>
    <property type="match status" value="1"/>
</dbReference>